<dbReference type="PANTHER" id="PTHR45648">
    <property type="entry name" value="GDSL LIPASE/ACYLHYDROLASE FAMILY PROTEIN (AFU_ORTHOLOGUE AFUA_4G14700)"/>
    <property type="match status" value="1"/>
</dbReference>
<dbReference type="AlphaFoldDB" id="A0A0W0Y9N7"/>
<dbReference type="OrthoDB" id="5292073at2"/>
<feature type="signal peptide" evidence="2">
    <location>
        <begin position="1"/>
        <end position="35"/>
    </location>
</feature>
<dbReference type="Pfam" id="PF00657">
    <property type="entry name" value="Lipase_GDSL"/>
    <property type="match status" value="1"/>
</dbReference>
<evidence type="ECO:0000313" key="3">
    <source>
        <dbReference type="EMBL" id="KTD53675.1"/>
    </source>
</evidence>
<reference evidence="3 4" key="1">
    <citation type="submission" date="2015-11" db="EMBL/GenBank/DDBJ databases">
        <title>Genomic analysis of 38 Legionella species identifies large and diverse effector repertoires.</title>
        <authorList>
            <person name="Burstein D."/>
            <person name="Amaro F."/>
            <person name="Zusman T."/>
            <person name="Lifshitz Z."/>
            <person name="Cohen O."/>
            <person name="Gilbert J.A."/>
            <person name="Pupko T."/>
            <person name="Shuman H.A."/>
            <person name="Segal G."/>
        </authorList>
    </citation>
    <scope>NUCLEOTIDE SEQUENCE [LARGE SCALE GENOMIC DNA]</scope>
    <source>
        <strain evidence="3 4">SC-63-C7</strain>
    </source>
</reference>
<dbReference type="SUPFAM" id="SSF52266">
    <property type="entry name" value="SGNH hydrolase"/>
    <property type="match status" value="1"/>
</dbReference>
<gene>
    <name evidence="3" type="primary">plaA_2</name>
    <name evidence="3" type="ORF">Lsan_4085</name>
</gene>
<feature type="chain" id="PRO_5006917412" evidence="2">
    <location>
        <begin position="36"/>
        <end position="380"/>
    </location>
</feature>
<keyword evidence="2" id="KW-0732">Signal</keyword>
<accession>A0A0W0Y9N7</accession>
<evidence type="ECO:0000256" key="1">
    <source>
        <dbReference type="ARBA" id="ARBA00022801"/>
    </source>
</evidence>
<protein>
    <submittedName>
        <fullName evidence="3">Lysophospholipase A</fullName>
        <ecNumber evidence="3">2.3.1.43</ecNumber>
    </submittedName>
</protein>
<dbReference type="RefSeq" id="WP_058515954.1">
    <property type="nucleotide sequence ID" value="NZ_CAAAIH010000012.1"/>
</dbReference>
<comment type="caution">
    <text evidence="3">The sequence shown here is derived from an EMBL/GenBank/DDBJ whole genome shotgun (WGS) entry which is preliminary data.</text>
</comment>
<dbReference type="InterPro" id="IPR036514">
    <property type="entry name" value="SGNH_hydro_sf"/>
</dbReference>
<dbReference type="PANTHER" id="PTHR45648:SF22">
    <property type="entry name" value="GDSL LIPASE_ACYLHYDROLASE FAMILY PROTEIN (AFU_ORTHOLOGUE AFUA_4G14700)"/>
    <property type="match status" value="1"/>
</dbReference>
<dbReference type="STRING" id="45074.Lsan_4085"/>
<dbReference type="InterPro" id="IPR001087">
    <property type="entry name" value="GDSL"/>
</dbReference>
<name>A0A0W0Y9N7_9GAMM</name>
<keyword evidence="4" id="KW-1185">Reference proteome</keyword>
<dbReference type="GO" id="GO:0016788">
    <property type="term" value="F:hydrolase activity, acting on ester bonds"/>
    <property type="evidence" value="ECO:0007669"/>
    <property type="project" value="InterPro"/>
</dbReference>
<dbReference type="GO" id="GO:0004607">
    <property type="term" value="F:phosphatidylcholine-sterol O-acyltransferase activity"/>
    <property type="evidence" value="ECO:0007669"/>
    <property type="project" value="UniProtKB-EC"/>
</dbReference>
<organism evidence="3 4">
    <name type="scientific">Legionella santicrucis</name>
    <dbReference type="NCBI Taxonomy" id="45074"/>
    <lineage>
        <taxon>Bacteria</taxon>
        <taxon>Pseudomonadati</taxon>
        <taxon>Pseudomonadota</taxon>
        <taxon>Gammaproteobacteria</taxon>
        <taxon>Legionellales</taxon>
        <taxon>Legionellaceae</taxon>
        <taxon>Legionella</taxon>
    </lineage>
</organism>
<dbReference type="InterPro" id="IPR051058">
    <property type="entry name" value="GDSL_Est/Lipase"/>
</dbReference>
<dbReference type="Proteomes" id="UP000054703">
    <property type="component" value="Unassembled WGS sequence"/>
</dbReference>
<keyword evidence="3" id="KW-0808">Transferase</keyword>
<dbReference type="Gene3D" id="3.40.50.1110">
    <property type="entry name" value="SGNH hydrolase"/>
    <property type="match status" value="1"/>
</dbReference>
<dbReference type="EMBL" id="LNYU01000091">
    <property type="protein sequence ID" value="KTD53675.1"/>
    <property type="molecule type" value="Genomic_DNA"/>
</dbReference>
<evidence type="ECO:0000256" key="2">
    <source>
        <dbReference type="SAM" id="SignalP"/>
    </source>
</evidence>
<keyword evidence="3" id="KW-0012">Acyltransferase</keyword>
<keyword evidence="1" id="KW-0378">Hydrolase</keyword>
<proteinExistence type="predicted"/>
<dbReference type="PATRIC" id="fig|45074.5.peg.4387"/>
<dbReference type="EC" id="2.3.1.43" evidence="3"/>
<sequence>MLKKVMKLAEHIQRNISRSASLAVVCLSLVNSAHAIPFDRISQVYFFGDSLTDSGYNDYFPTPPGKAPTFTTYEGYIWSQYVARDIKGFALTSSAQYPITYPNLPNDEVTNNTTPPIQSQCPIPACPVSGMLKGIDYAAGGSSTNSIGFGLKWAPPLHAQVNQFLTTHPSIDPNAIILIWSGANDILTVFSTSSTSPIFQLLLLETANTAAKNIAQEIALLSTHGAKRVVVLSLPNIGYTPFINDLVTVGLAPPSLPADMKTATFTFNSMLNQELGRVKAKYGTKILYVDVYDLLDNVILATKAGKPYVIGGEAFYFTNYSSPVCGYTAPLTPGVLPSYVPSIVCTMGSNGYVFADELHPTDMAHRLLSIAVEQQIRRWI</sequence>
<evidence type="ECO:0000313" key="4">
    <source>
        <dbReference type="Proteomes" id="UP000054703"/>
    </source>
</evidence>